<dbReference type="OrthoDB" id="9102512at2"/>
<keyword evidence="1" id="KW-0812">Transmembrane</keyword>
<evidence type="ECO:0000256" key="1">
    <source>
        <dbReference type="SAM" id="Phobius"/>
    </source>
</evidence>
<feature type="transmembrane region" description="Helical" evidence="1">
    <location>
        <begin position="108"/>
        <end position="128"/>
    </location>
</feature>
<protein>
    <submittedName>
        <fullName evidence="2">Uncharacterized protein</fullName>
    </submittedName>
</protein>
<sequence>MNGEPTTFDTPRAGDGHDELLAYLRGELSRERTSELARRLAVSPALRDELAWLRAAGELVQAERTDASADVAFAKLEAALAQSPVLNPRARRSWFAKLGDLMRDYMHVLQPAFIALVVVQTGVIGYLLNVDDRIESPAVVRGGGASCFDVWITPRADVSIGSLRDWVLQYGGSIAAGPDSQGRLRIALPDRDASAGFAHDAAAARIAERVERTVQCGAATP</sequence>
<gene>
    <name evidence="2" type="ORF">SAMN05192542_106158</name>
</gene>
<name>A0A1H7P1F0_9BURK</name>
<dbReference type="RefSeq" id="WP_090550745.1">
    <property type="nucleotide sequence ID" value="NZ_FNSR01000002.1"/>
</dbReference>
<organism evidence="2 3">
    <name type="scientific">Paraburkholderia caballeronis</name>
    <dbReference type="NCBI Taxonomy" id="416943"/>
    <lineage>
        <taxon>Bacteria</taxon>
        <taxon>Pseudomonadati</taxon>
        <taxon>Pseudomonadota</taxon>
        <taxon>Betaproteobacteria</taxon>
        <taxon>Burkholderiales</taxon>
        <taxon>Burkholderiaceae</taxon>
        <taxon>Paraburkholderia</taxon>
    </lineage>
</organism>
<proteinExistence type="predicted"/>
<evidence type="ECO:0000313" key="3">
    <source>
        <dbReference type="Proteomes" id="UP000199120"/>
    </source>
</evidence>
<evidence type="ECO:0000313" key="2">
    <source>
        <dbReference type="EMBL" id="SEL28897.1"/>
    </source>
</evidence>
<keyword evidence="3" id="KW-1185">Reference proteome</keyword>
<reference evidence="3" key="1">
    <citation type="submission" date="2016-10" db="EMBL/GenBank/DDBJ databases">
        <authorList>
            <person name="Varghese N."/>
            <person name="Submissions S."/>
        </authorList>
    </citation>
    <scope>NUCLEOTIDE SEQUENCE [LARGE SCALE GENOMIC DNA]</scope>
    <source>
        <strain evidence="3">LMG 26416</strain>
    </source>
</reference>
<dbReference type="Proteomes" id="UP000199120">
    <property type="component" value="Unassembled WGS sequence"/>
</dbReference>
<dbReference type="AlphaFoldDB" id="A0A1H7P1F0"/>
<dbReference type="EMBL" id="FOAJ01000006">
    <property type="protein sequence ID" value="SEL28897.1"/>
    <property type="molecule type" value="Genomic_DNA"/>
</dbReference>
<dbReference type="STRING" id="416943.SAMN05445871_5290"/>
<accession>A0A1H7P1F0</accession>
<keyword evidence="1" id="KW-0472">Membrane</keyword>
<keyword evidence="1" id="KW-1133">Transmembrane helix</keyword>